<accession>A0A8K1FEH6</accession>
<feature type="region of interest" description="Disordered" evidence="1">
    <location>
        <begin position="1"/>
        <end position="20"/>
    </location>
</feature>
<dbReference type="Proteomes" id="UP000794436">
    <property type="component" value="Unassembled WGS sequence"/>
</dbReference>
<gene>
    <name evidence="2" type="ORF">Poli38472_008521</name>
</gene>
<keyword evidence="3" id="KW-1185">Reference proteome</keyword>
<feature type="region of interest" description="Disordered" evidence="1">
    <location>
        <begin position="382"/>
        <end position="406"/>
    </location>
</feature>
<evidence type="ECO:0000313" key="2">
    <source>
        <dbReference type="EMBL" id="TMW55873.1"/>
    </source>
</evidence>
<dbReference type="EMBL" id="SPLM01000146">
    <property type="protein sequence ID" value="TMW55873.1"/>
    <property type="molecule type" value="Genomic_DNA"/>
</dbReference>
<proteinExistence type="predicted"/>
<comment type="caution">
    <text evidence="2">The sequence shown here is derived from an EMBL/GenBank/DDBJ whole genome shotgun (WGS) entry which is preliminary data.</text>
</comment>
<dbReference type="OrthoDB" id="124110at2759"/>
<reference evidence="2" key="1">
    <citation type="submission" date="2019-03" db="EMBL/GenBank/DDBJ databases">
        <title>Long read genome sequence of the mycoparasitic Pythium oligandrum ATCC 38472 isolated from sugarbeet rhizosphere.</title>
        <authorList>
            <person name="Gaulin E."/>
        </authorList>
    </citation>
    <scope>NUCLEOTIDE SEQUENCE</scope>
    <source>
        <strain evidence="2">ATCC 38472_TT</strain>
    </source>
</reference>
<dbReference type="AlphaFoldDB" id="A0A8K1FEH6"/>
<evidence type="ECO:0000256" key="1">
    <source>
        <dbReference type="SAM" id="MobiDB-lite"/>
    </source>
</evidence>
<feature type="compositionally biased region" description="Polar residues" evidence="1">
    <location>
        <begin position="395"/>
        <end position="406"/>
    </location>
</feature>
<sequence length="406" mass="45046">MSSTPRQRTSVSGPAASQENGAIAPVPVPWLHHDLFPITKKVCSTPDGLMHNKKTSVVRVMQELKKGRTLLDQQLAQFEAQLLHVTDFLNGHVPVLQMTEPVASELHAAAVPITNGAAGEEVAGAAAPVGKAVMSSDKSNPLNPVASIVEEDLASETPCTTVGLWRYLAFFSFFKTVTPEDMAEVLQLEDSSSLARVTEDSDVDAVLPFATTADLLPLTHLPPHASGLDDKAVADTLRMRLVAALVAEQHEDELVLTKAVHEDGPMLKKMKIESEDKEPLTTTQPPCSTPEQLPLQLREIGLIETSEDELRQCLGQPEDDEVSNEIRLLQRALVLQVRQNNELKRTLRRSLERTKPWLTHDEEYQQVEAKFLKMWNRKKELQRKKKKQMRKEASFKSSTTPEAPSL</sequence>
<dbReference type="Pfam" id="PF10198">
    <property type="entry name" value="Ada3"/>
    <property type="match status" value="1"/>
</dbReference>
<organism evidence="2 3">
    <name type="scientific">Pythium oligandrum</name>
    <name type="common">Mycoparasitic fungus</name>
    <dbReference type="NCBI Taxonomy" id="41045"/>
    <lineage>
        <taxon>Eukaryota</taxon>
        <taxon>Sar</taxon>
        <taxon>Stramenopiles</taxon>
        <taxon>Oomycota</taxon>
        <taxon>Peronosporomycetes</taxon>
        <taxon>Pythiales</taxon>
        <taxon>Pythiaceae</taxon>
        <taxon>Pythium</taxon>
    </lineage>
</organism>
<name>A0A8K1FEH6_PYTOL</name>
<dbReference type="InterPro" id="IPR019340">
    <property type="entry name" value="Histone_AcTrfase_su3"/>
</dbReference>
<protein>
    <submittedName>
        <fullName evidence="2">Uncharacterized protein</fullName>
    </submittedName>
</protein>
<evidence type="ECO:0000313" key="3">
    <source>
        <dbReference type="Proteomes" id="UP000794436"/>
    </source>
</evidence>